<reference evidence="2 3" key="1">
    <citation type="journal article" date="2022" name="Nat. Plants">
        <title>Genomes of leafy and leafless Platanthera orchids illuminate the evolution of mycoheterotrophy.</title>
        <authorList>
            <person name="Li M.H."/>
            <person name="Liu K.W."/>
            <person name="Li Z."/>
            <person name="Lu H.C."/>
            <person name="Ye Q.L."/>
            <person name="Zhang D."/>
            <person name="Wang J.Y."/>
            <person name="Li Y.F."/>
            <person name="Zhong Z.M."/>
            <person name="Liu X."/>
            <person name="Yu X."/>
            <person name="Liu D.K."/>
            <person name="Tu X.D."/>
            <person name="Liu B."/>
            <person name="Hao Y."/>
            <person name="Liao X.Y."/>
            <person name="Jiang Y.T."/>
            <person name="Sun W.H."/>
            <person name="Chen J."/>
            <person name="Chen Y.Q."/>
            <person name="Ai Y."/>
            <person name="Zhai J.W."/>
            <person name="Wu S.S."/>
            <person name="Zhou Z."/>
            <person name="Hsiao Y.Y."/>
            <person name="Wu W.L."/>
            <person name="Chen Y.Y."/>
            <person name="Lin Y.F."/>
            <person name="Hsu J.L."/>
            <person name="Li C.Y."/>
            <person name="Wang Z.W."/>
            <person name="Zhao X."/>
            <person name="Zhong W.Y."/>
            <person name="Ma X.K."/>
            <person name="Ma L."/>
            <person name="Huang J."/>
            <person name="Chen G.Z."/>
            <person name="Huang M.Z."/>
            <person name="Huang L."/>
            <person name="Peng D.H."/>
            <person name="Luo Y.B."/>
            <person name="Zou S.Q."/>
            <person name="Chen S.P."/>
            <person name="Lan S."/>
            <person name="Tsai W.C."/>
            <person name="Van de Peer Y."/>
            <person name="Liu Z.J."/>
        </authorList>
    </citation>
    <scope>NUCLEOTIDE SEQUENCE [LARGE SCALE GENOMIC DNA]</scope>
    <source>
        <strain evidence="2">Lor288</strain>
    </source>
</reference>
<dbReference type="Proteomes" id="UP001412067">
    <property type="component" value="Unassembled WGS sequence"/>
</dbReference>
<feature type="region of interest" description="Disordered" evidence="1">
    <location>
        <begin position="1"/>
        <end position="42"/>
    </location>
</feature>
<protein>
    <submittedName>
        <fullName evidence="2">Uncharacterized protein</fullName>
    </submittedName>
</protein>
<comment type="caution">
    <text evidence="2">The sequence shown here is derived from an EMBL/GenBank/DDBJ whole genome shotgun (WGS) entry which is preliminary data.</text>
</comment>
<accession>A0ABR2M1G9</accession>
<organism evidence="2 3">
    <name type="scientific">Platanthera guangdongensis</name>
    <dbReference type="NCBI Taxonomy" id="2320717"/>
    <lineage>
        <taxon>Eukaryota</taxon>
        <taxon>Viridiplantae</taxon>
        <taxon>Streptophyta</taxon>
        <taxon>Embryophyta</taxon>
        <taxon>Tracheophyta</taxon>
        <taxon>Spermatophyta</taxon>
        <taxon>Magnoliopsida</taxon>
        <taxon>Liliopsida</taxon>
        <taxon>Asparagales</taxon>
        <taxon>Orchidaceae</taxon>
        <taxon>Orchidoideae</taxon>
        <taxon>Orchideae</taxon>
        <taxon>Orchidinae</taxon>
        <taxon>Platanthera</taxon>
    </lineage>
</organism>
<feature type="compositionally biased region" description="Polar residues" evidence="1">
    <location>
        <begin position="8"/>
        <end position="42"/>
    </location>
</feature>
<dbReference type="EMBL" id="JBBWWR010000013">
    <property type="protein sequence ID" value="KAK8955871.1"/>
    <property type="molecule type" value="Genomic_DNA"/>
</dbReference>
<evidence type="ECO:0000313" key="3">
    <source>
        <dbReference type="Proteomes" id="UP001412067"/>
    </source>
</evidence>
<keyword evidence="3" id="KW-1185">Reference proteome</keyword>
<evidence type="ECO:0000256" key="1">
    <source>
        <dbReference type="SAM" id="MobiDB-lite"/>
    </source>
</evidence>
<gene>
    <name evidence="2" type="ORF">KSP40_PGU019876</name>
</gene>
<sequence length="72" mass="8084">MSMAPSRLPSSATPMRPYSTPTAMQASTRQTNSPENIVASPSSYKEVSMVPELRQFHCDFMNNRSKRPHTLL</sequence>
<name>A0ABR2M1G9_9ASPA</name>
<proteinExistence type="predicted"/>
<evidence type="ECO:0000313" key="2">
    <source>
        <dbReference type="EMBL" id="KAK8955871.1"/>
    </source>
</evidence>